<reference evidence="2 3" key="1">
    <citation type="journal article" date="2018" name="Mol. Biol. Evol.">
        <title>Analysis of the draft genome of the red seaweed Gracilariopsis chorda provides insights into genome size evolution in Rhodophyta.</title>
        <authorList>
            <person name="Lee J."/>
            <person name="Yang E.C."/>
            <person name="Graf L."/>
            <person name="Yang J.H."/>
            <person name="Qiu H."/>
            <person name="Zel Zion U."/>
            <person name="Chan C.X."/>
            <person name="Stephens T.G."/>
            <person name="Weber A.P.M."/>
            <person name="Boo G.H."/>
            <person name="Boo S.M."/>
            <person name="Kim K.M."/>
            <person name="Shin Y."/>
            <person name="Jung M."/>
            <person name="Lee S.J."/>
            <person name="Yim H.S."/>
            <person name="Lee J.H."/>
            <person name="Bhattacharya D."/>
            <person name="Yoon H.S."/>
        </authorList>
    </citation>
    <scope>NUCLEOTIDE SEQUENCE [LARGE SCALE GENOMIC DNA]</scope>
    <source>
        <strain evidence="2 3">SKKU-2015</strain>
        <tissue evidence="2">Whole body</tissue>
    </source>
</reference>
<feature type="compositionally biased region" description="Basic and acidic residues" evidence="1">
    <location>
        <begin position="87"/>
        <end position="96"/>
    </location>
</feature>
<protein>
    <submittedName>
        <fullName evidence="2">Uncharacterized protein</fullName>
    </submittedName>
</protein>
<feature type="compositionally biased region" description="Polar residues" evidence="1">
    <location>
        <begin position="71"/>
        <end position="80"/>
    </location>
</feature>
<evidence type="ECO:0000313" key="3">
    <source>
        <dbReference type="Proteomes" id="UP000247409"/>
    </source>
</evidence>
<proteinExistence type="predicted"/>
<accession>A0A2V3IHB8</accession>
<organism evidence="2 3">
    <name type="scientific">Gracilariopsis chorda</name>
    <dbReference type="NCBI Taxonomy" id="448386"/>
    <lineage>
        <taxon>Eukaryota</taxon>
        <taxon>Rhodophyta</taxon>
        <taxon>Florideophyceae</taxon>
        <taxon>Rhodymeniophycidae</taxon>
        <taxon>Gracilariales</taxon>
        <taxon>Gracilariaceae</taxon>
        <taxon>Gracilariopsis</taxon>
    </lineage>
</organism>
<evidence type="ECO:0000313" key="2">
    <source>
        <dbReference type="EMBL" id="PXF41467.1"/>
    </source>
</evidence>
<dbReference type="EMBL" id="NBIV01000216">
    <property type="protein sequence ID" value="PXF41467.1"/>
    <property type="molecule type" value="Genomic_DNA"/>
</dbReference>
<sequence length="139" mass="15314">MTNPRAVRGAVALSIATTGGALYYYMSDGGNPENLDHTVENVRGKLMESLHAIEQKGQQIASSAQEALKFSGNNNKQVEANNDEDFTVDKNEDAEQSRTTPEDPAYCHTCSGARIWVFAEKLRLARLLGRQTEPPRDCN</sequence>
<dbReference type="OrthoDB" id="10491921at2759"/>
<dbReference type="Proteomes" id="UP000247409">
    <property type="component" value="Unassembled WGS sequence"/>
</dbReference>
<dbReference type="AlphaFoldDB" id="A0A2V3IHB8"/>
<feature type="region of interest" description="Disordered" evidence="1">
    <location>
        <begin position="71"/>
        <end position="104"/>
    </location>
</feature>
<comment type="caution">
    <text evidence="2">The sequence shown here is derived from an EMBL/GenBank/DDBJ whole genome shotgun (WGS) entry which is preliminary data.</text>
</comment>
<keyword evidence="3" id="KW-1185">Reference proteome</keyword>
<name>A0A2V3IHB8_9FLOR</name>
<gene>
    <name evidence="2" type="ORF">BWQ96_08848</name>
</gene>
<evidence type="ECO:0000256" key="1">
    <source>
        <dbReference type="SAM" id="MobiDB-lite"/>
    </source>
</evidence>